<dbReference type="HOGENOM" id="CLU_2423134_0_0_9"/>
<keyword evidence="3" id="KW-1185">Reference proteome</keyword>
<dbReference type="Proteomes" id="UP000006381">
    <property type="component" value="Chromosome"/>
</dbReference>
<dbReference type="GeneID" id="93290799"/>
<feature type="signal peptide" evidence="1">
    <location>
        <begin position="1"/>
        <end position="27"/>
    </location>
</feature>
<keyword evidence="1" id="KW-0732">Signal</keyword>
<evidence type="ECO:0000313" key="2">
    <source>
        <dbReference type="EMBL" id="AAV41988.1"/>
    </source>
</evidence>
<accession>Q5FMT6</accession>
<protein>
    <submittedName>
        <fullName evidence="2">Uncharacterized protein</fullName>
    </submittedName>
</protein>
<dbReference type="RefSeq" id="WP_011254031.1">
    <property type="nucleotide sequence ID" value="NC_006814.3"/>
</dbReference>
<organism evidence="3">
    <name type="scientific">Lactobacillus acidophilus (strain ATCC 700396 / NCK56 / N2 / NCFM)</name>
    <dbReference type="NCBI Taxonomy" id="272621"/>
    <lineage>
        <taxon>Bacteria</taxon>
        <taxon>Bacillati</taxon>
        <taxon>Bacillota</taxon>
        <taxon>Bacilli</taxon>
        <taxon>Lactobacillales</taxon>
        <taxon>Lactobacillaceae</taxon>
        <taxon>Lactobacillus</taxon>
    </lineage>
</organism>
<dbReference type="BioCyc" id="LACI272621:G1G49-87-MONOMER"/>
<dbReference type="STRING" id="272621.LBA0086"/>
<dbReference type="PATRIC" id="fig|272621.13.peg.84"/>
<evidence type="ECO:0000256" key="1">
    <source>
        <dbReference type="SAM" id="SignalP"/>
    </source>
</evidence>
<reference evidence="2 3" key="1">
    <citation type="journal article" date="2005" name="Proc. Natl. Acad. Sci. U.S.A.">
        <title>Complete genome sequence of the probiotic lactic acid bacterium Lactobacillus acidophilus NCFM.</title>
        <authorList>
            <person name="Altermann E."/>
            <person name="Russell W.M."/>
            <person name="Azcarate-Peril M.A."/>
            <person name="Barrangou R."/>
            <person name="Buck B.L."/>
            <person name="McAuliffe O."/>
            <person name="Souther N."/>
            <person name="Dobson A."/>
            <person name="Duong T."/>
            <person name="Callanan M."/>
            <person name="Lick S."/>
            <person name="Hamrick A."/>
            <person name="Cano R."/>
            <person name="Klaenhammer T.R."/>
        </authorList>
    </citation>
    <scope>NUCLEOTIDE SEQUENCE [LARGE SCALE GENOMIC DNA]</scope>
    <source>
        <strain evidence="3">ATCC 700396 / NCK56 / N2 / NCFM</strain>
    </source>
</reference>
<feature type="chain" id="PRO_5004256312" evidence="1">
    <location>
        <begin position="28"/>
        <end position="91"/>
    </location>
</feature>
<evidence type="ECO:0000313" key="3">
    <source>
        <dbReference type="Proteomes" id="UP000006381"/>
    </source>
</evidence>
<dbReference type="AlphaFoldDB" id="Q5FMT6"/>
<gene>
    <name evidence="2" type="ordered locus">LBA0086</name>
</gene>
<proteinExistence type="predicted"/>
<dbReference type="KEGG" id="lac:LBA0086"/>
<name>Q5FMT6_LACAC</name>
<dbReference type="EMBL" id="CP000033">
    <property type="protein sequence ID" value="AAV41988.1"/>
    <property type="molecule type" value="Genomic_DNA"/>
</dbReference>
<dbReference type="DNASU" id="3252373"/>
<sequence length="91" mass="9642">MKKFLLFSAAVLTLGISVAGTTSVASAATNSDSKETVSFNVQNVTNNEQLANSIFSMKNALPHTAAPGGVPGGWSRVPGHSDTGWKVWHRW</sequence>